<evidence type="ECO:0000313" key="7">
    <source>
        <dbReference type="EMBL" id="QSQ15667.1"/>
    </source>
</evidence>
<comment type="subcellular location">
    <subcellularLocation>
        <location evidence="1">Membrane</location>
        <topology evidence="1">Multi-pass membrane protein</topology>
    </subcellularLocation>
</comment>
<dbReference type="EMBL" id="CP071091">
    <property type="protein sequence ID" value="QSQ15667.1"/>
    <property type="molecule type" value="Genomic_DNA"/>
</dbReference>
<feature type="transmembrane region" description="Helical" evidence="5">
    <location>
        <begin position="90"/>
        <end position="108"/>
    </location>
</feature>
<keyword evidence="8" id="KW-1185">Reference proteome</keyword>
<keyword evidence="3 5" id="KW-1133">Transmembrane helix</keyword>
<gene>
    <name evidence="7" type="ORF">JY572_06275</name>
</gene>
<reference evidence="7 8" key="1">
    <citation type="submission" date="2021-02" db="EMBL/GenBank/DDBJ databases">
        <title>De Novo genome assembly of isolated myxobacteria.</title>
        <authorList>
            <person name="Stevens D.C."/>
        </authorList>
    </citation>
    <scope>NUCLEOTIDE SEQUENCE [LARGE SCALE GENOMIC DNA]</scope>
    <source>
        <strain evidence="7 8">SCHIC003</strain>
    </source>
</reference>
<feature type="transmembrane region" description="Helical" evidence="5">
    <location>
        <begin position="187"/>
        <end position="207"/>
    </location>
</feature>
<feature type="domain" description="Cation/H+ exchanger transmembrane" evidence="6">
    <location>
        <begin position="39"/>
        <end position="402"/>
    </location>
</feature>
<feature type="transmembrane region" description="Helical" evidence="5">
    <location>
        <begin position="227"/>
        <end position="248"/>
    </location>
</feature>
<dbReference type="Pfam" id="PF00999">
    <property type="entry name" value="Na_H_Exchanger"/>
    <property type="match status" value="1"/>
</dbReference>
<keyword evidence="4 5" id="KW-0472">Membrane</keyword>
<dbReference type="RefSeq" id="WP_206717361.1">
    <property type="nucleotide sequence ID" value="NZ_CP071091.1"/>
</dbReference>
<keyword evidence="2 5" id="KW-0812">Transmembrane</keyword>
<sequence length="432" mass="44663">MKGAVTRLLLLMVLLAIISRAQVLRADSGTSVTLAAGALLLCGLFAGKVAKGFGLPRLTGYLLVGVAVGPYALGFIPGEGVKGLDLVKGLAVSLIALVAGTELRLGLIRRVGARVALLCAAVCAVTFAVCFGATLALKPVLPFLTPLTMPQALAVSALMSTVVVSFSPTVTIAIVQETSARGSFTEFLMALVIIGDLLVMVAFALAAGMTRASFGGGFDIAGLLSGVGWELFGSVVVGGVLAVAMLVYMRGVKRELPLFLVGLSFAAAEGGTRLHLSPLLVSLAAGALIVNLDEREGERIHHAIQRAGLPVFALFFAAAGAGLKLDALMTVGPAALLLVVLRGLAIWFACRRFAPTHDPRLKEYLWMGLISQAGVTFGLAALVSRTFPTFGPQVEVLIVAMITAHELVGPVLTRRALTASGEVRTDEAPGTA</sequence>
<evidence type="ECO:0000313" key="8">
    <source>
        <dbReference type="Proteomes" id="UP000663090"/>
    </source>
</evidence>
<feature type="transmembrane region" description="Helical" evidence="5">
    <location>
        <begin position="364"/>
        <end position="384"/>
    </location>
</feature>
<evidence type="ECO:0000256" key="1">
    <source>
        <dbReference type="ARBA" id="ARBA00004141"/>
    </source>
</evidence>
<dbReference type="Proteomes" id="UP000663090">
    <property type="component" value="Chromosome"/>
</dbReference>
<evidence type="ECO:0000256" key="5">
    <source>
        <dbReference type="SAM" id="Phobius"/>
    </source>
</evidence>
<feature type="transmembrane region" description="Helical" evidence="5">
    <location>
        <begin position="152"/>
        <end position="175"/>
    </location>
</feature>
<accession>A0ABX7NDJ4</accession>
<feature type="transmembrane region" description="Helical" evidence="5">
    <location>
        <begin position="31"/>
        <end position="47"/>
    </location>
</feature>
<dbReference type="PANTHER" id="PTHR43021">
    <property type="entry name" value="NA(+)/H(+) ANTIPORTER-RELATED"/>
    <property type="match status" value="1"/>
</dbReference>
<evidence type="ECO:0000256" key="4">
    <source>
        <dbReference type="ARBA" id="ARBA00023136"/>
    </source>
</evidence>
<organism evidence="7 8">
    <name type="scientific">Myxococcus landrumensis</name>
    <dbReference type="NCBI Taxonomy" id="2813577"/>
    <lineage>
        <taxon>Bacteria</taxon>
        <taxon>Pseudomonadati</taxon>
        <taxon>Myxococcota</taxon>
        <taxon>Myxococcia</taxon>
        <taxon>Myxococcales</taxon>
        <taxon>Cystobacterineae</taxon>
        <taxon>Myxococcaceae</taxon>
        <taxon>Myxococcus</taxon>
    </lineage>
</organism>
<evidence type="ECO:0000259" key="6">
    <source>
        <dbReference type="Pfam" id="PF00999"/>
    </source>
</evidence>
<dbReference type="InterPro" id="IPR006153">
    <property type="entry name" value="Cation/H_exchanger_TM"/>
</dbReference>
<name>A0ABX7NDJ4_9BACT</name>
<dbReference type="PANTHER" id="PTHR43021:SF2">
    <property type="entry name" value="CATION_H+ EXCHANGER DOMAIN-CONTAINING PROTEIN"/>
    <property type="match status" value="1"/>
</dbReference>
<dbReference type="Gene3D" id="1.20.1530.20">
    <property type="match status" value="1"/>
</dbReference>
<dbReference type="InterPro" id="IPR038770">
    <property type="entry name" value="Na+/solute_symporter_sf"/>
</dbReference>
<feature type="transmembrane region" description="Helical" evidence="5">
    <location>
        <begin position="59"/>
        <end position="78"/>
    </location>
</feature>
<evidence type="ECO:0000256" key="2">
    <source>
        <dbReference type="ARBA" id="ARBA00022692"/>
    </source>
</evidence>
<protein>
    <submittedName>
        <fullName evidence="7">Cation:proton antiporter</fullName>
    </submittedName>
</protein>
<evidence type="ECO:0000256" key="3">
    <source>
        <dbReference type="ARBA" id="ARBA00022989"/>
    </source>
</evidence>
<feature type="transmembrane region" description="Helical" evidence="5">
    <location>
        <begin position="331"/>
        <end position="350"/>
    </location>
</feature>
<feature type="transmembrane region" description="Helical" evidence="5">
    <location>
        <begin position="115"/>
        <end position="137"/>
    </location>
</feature>
<proteinExistence type="predicted"/>